<gene>
    <name evidence="2" type="ORF">C7U55_07800</name>
    <name evidence="1" type="ORF">LJD69_10045</name>
</gene>
<dbReference type="Proteomes" id="UP000241201">
    <property type="component" value="Unassembled WGS sequence"/>
</dbReference>
<dbReference type="Gene3D" id="3.40.50.300">
    <property type="entry name" value="P-loop containing nucleotide triphosphate hydrolases"/>
    <property type="match status" value="1"/>
</dbReference>
<dbReference type="SUPFAM" id="SSF52540">
    <property type="entry name" value="P-loop containing nucleoside triphosphate hydrolases"/>
    <property type="match status" value="1"/>
</dbReference>
<keyword evidence="2" id="KW-0808">Transferase</keyword>
<dbReference type="EMBL" id="JAJDKZ010000029">
    <property type="protein sequence ID" value="MCB8610934.1"/>
    <property type="molecule type" value="Genomic_DNA"/>
</dbReference>
<dbReference type="EMBL" id="PYLP01000008">
    <property type="protein sequence ID" value="PST40212.1"/>
    <property type="molecule type" value="Genomic_DNA"/>
</dbReference>
<reference evidence="1" key="3">
    <citation type="submission" date="2021-10" db="EMBL/GenBank/DDBJ databases">
        <title>Collection of gut derived symbiotic bacterial strains cultured from healthy donors.</title>
        <authorList>
            <person name="Lin H."/>
            <person name="Littmann E."/>
            <person name="Kohout C."/>
            <person name="Pamer E.G."/>
        </authorList>
    </citation>
    <scope>NUCLEOTIDE SEQUENCE</scope>
    <source>
        <strain evidence="1">DFI.4.48</strain>
    </source>
</reference>
<dbReference type="AlphaFoldDB" id="A0A2T3FY76"/>
<evidence type="ECO:0000313" key="1">
    <source>
        <dbReference type="EMBL" id="MCB8610934.1"/>
    </source>
</evidence>
<proteinExistence type="predicted"/>
<keyword evidence="2" id="KW-0418">Kinase</keyword>
<dbReference type="Pfam" id="PF13189">
    <property type="entry name" value="Cytidylate_kin2"/>
    <property type="match status" value="1"/>
</dbReference>
<dbReference type="RefSeq" id="WP_106988086.1">
    <property type="nucleotide sequence ID" value="NZ_DAWBWI010000265.1"/>
</dbReference>
<dbReference type="GeneID" id="77470990"/>
<sequence>MAHKIITITREYGSGGRLIAKKVAEALNIAFYDNELIDETARELGIDIDTIRKASQEKSSSFAYSLNNGPLVLPINDQVYATQAKIIKHLAEKEDCIIVNGCANYILEDYPDVLRIFVYAPFESRLNRVVNDYKEEHDNPKKYVQKRDKQRKSYYNYYTTNTWATMKDYDLCINSDMGIDDIATLITKVYQNGHLWKNK</sequence>
<accession>A0A2T3FY76</accession>
<evidence type="ECO:0000313" key="2">
    <source>
        <dbReference type="EMBL" id="PST40212.1"/>
    </source>
</evidence>
<evidence type="ECO:0000313" key="3">
    <source>
        <dbReference type="Proteomes" id="UP000241201"/>
    </source>
</evidence>
<dbReference type="GO" id="GO:0016301">
    <property type="term" value="F:kinase activity"/>
    <property type="evidence" value="ECO:0007669"/>
    <property type="project" value="UniProtKB-KW"/>
</dbReference>
<dbReference type="InterPro" id="IPR027417">
    <property type="entry name" value="P-loop_NTPase"/>
</dbReference>
<dbReference type="Proteomes" id="UP001198439">
    <property type="component" value="Unassembled WGS sequence"/>
</dbReference>
<comment type="caution">
    <text evidence="2">The sequence shown here is derived from an EMBL/GenBank/DDBJ whole genome shotgun (WGS) entry which is preliminary data.</text>
</comment>
<name>A0A2T3FY76_9FIRM</name>
<reference evidence="2" key="2">
    <citation type="journal article" date="2019" name="Int. J. Syst. Evol. Microbiol.">
        <title>Faecalibacillus intestinalis gen. nov., sp. nov. and Faecalibacillus faecis sp. nov., isolated from human faeces.</title>
        <authorList>
            <person name="Seo B."/>
            <person name="Jeon K."/>
            <person name="Baek I."/>
            <person name="Lee Y.M."/>
            <person name="Baek K."/>
            <person name="Ko G."/>
        </authorList>
    </citation>
    <scope>NUCLEOTIDE SEQUENCE</scope>
    <source>
        <strain evidence="2">SNUG30370</strain>
    </source>
</reference>
<protein>
    <submittedName>
        <fullName evidence="2">Cytidylate kinase-like family protein</fullName>
    </submittedName>
</protein>
<organism evidence="2 3">
    <name type="scientific">Faecalibacillus faecis</name>
    <dbReference type="NCBI Taxonomy" id="1982628"/>
    <lineage>
        <taxon>Bacteria</taxon>
        <taxon>Bacillati</taxon>
        <taxon>Bacillota</taxon>
        <taxon>Erysipelotrichia</taxon>
        <taxon>Erysipelotrichales</taxon>
        <taxon>Coprobacillaceae</taxon>
        <taxon>Faecalibacillus</taxon>
    </lineage>
</organism>
<reference evidence="3" key="1">
    <citation type="submission" date="2018-03" db="EMBL/GenBank/DDBJ databases">
        <title>Lachnoclostridium SNUG30370 gen.nov., sp.nov., isolated from human faeces.</title>
        <authorList>
            <person name="Seo B."/>
            <person name="Jeon K."/>
            <person name="Ko G."/>
        </authorList>
    </citation>
    <scope>NUCLEOTIDE SEQUENCE [LARGE SCALE GENOMIC DNA]</scope>
    <source>
        <strain evidence="3">SNUG30370</strain>
    </source>
</reference>
<keyword evidence="3" id="KW-1185">Reference proteome</keyword>